<proteinExistence type="predicted"/>
<gene>
    <name evidence="1" type="ORF">JOD41_000592</name>
</gene>
<evidence type="ECO:0000313" key="1">
    <source>
        <dbReference type="EMBL" id="MBM7549870.1"/>
    </source>
</evidence>
<name>A0ABS2MIM5_9FIRM</name>
<accession>A0ABS2MIM5</accession>
<evidence type="ECO:0000313" key="2">
    <source>
        <dbReference type="Proteomes" id="UP000720595"/>
    </source>
</evidence>
<dbReference type="InterPro" id="IPR007553">
    <property type="entry name" value="2-thiour_desulf"/>
</dbReference>
<dbReference type="RefSeq" id="WP_205051498.1">
    <property type="nucleotide sequence ID" value="NZ_JAFBDH010000002.1"/>
</dbReference>
<comment type="caution">
    <text evidence="1">The sequence shown here is derived from an EMBL/GenBank/DDBJ whole genome shotgun (WGS) entry which is preliminary data.</text>
</comment>
<keyword evidence="2" id="KW-1185">Reference proteome</keyword>
<dbReference type="Proteomes" id="UP000720595">
    <property type="component" value="Unassembled WGS sequence"/>
</dbReference>
<dbReference type="Pfam" id="PF04463">
    <property type="entry name" value="2-thiour_desulf"/>
    <property type="match status" value="1"/>
</dbReference>
<sequence>MYTQLISEINAGDKIVVSACLIGINCKYNGKNNANQNLIDWLKDKKYVSICPEILGGLSTPRLPAEIANGVVINKDGECVHEEFIKGAKLALERVISENPKLIILQSRSPSCGVKTIYDGKFQNQLIEGKGVFAKMLEKYGYPVMDISDFGNKE</sequence>
<dbReference type="EMBL" id="JAFBDH010000002">
    <property type="protein sequence ID" value="MBM7549870.1"/>
    <property type="molecule type" value="Genomic_DNA"/>
</dbReference>
<dbReference type="PANTHER" id="PTHR30087:SF1">
    <property type="entry name" value="HYPOTHETICAL CYTOSOLIC PROTEIN"/>
    <property type="match status" value="1"/>
</dbReference>
<dbReference type="PANTHER" id="PTHR30087">
    <property type="entry name" value="INNER MEMBRANE PROTEIN"/>
    <property type="match status" value="1"/>
</dbReference>
<reference evidence="1 2" key="1">
    <citation type="submission" date="2021-01" db="EMBL/GenBank/DDBJ databases">
        <title>Genomic Encyclopedia of Type Strains, Phase IV (KMG-IV): sequencing the most valuable type-strain genomes for metagenomic binning, comparative biology and taxonomic classification.</title>
        <authorList>
            <person name="Goeker M."/>
        </authorList>
    </citation>
    <scope>NUCLEOTIDE SEQUENCE [LARGE SCALE GENOMIC DNA]</scope>
    <source>
        <strain evidence="1 2">DSM 21461</strain>
    </source>
</reference>
<protein>
    <submittedName>
        <fullName evidence="1">Uncharacterized protein YbbK (DUF523 family)</fullName>
    </submittedName>
</protein>
<organism evidence="1 2">
    <name type="scientific">Peptoniphilus gorbachii</name>
    <dbReference type="NCBI Taxonomy" id="411567"/>
    <lineage>
        <taxon>Bacteria</taxon>
        <taxon>Bacillati</taxon>
        <taxon>Bacillota</taxon>
        <taxon>Tissierellia</taxon>
        <taxon>Tissierellales</taxon>
        <taxon>Peptoniphilaceae</taxon>
        <taxon>Peptoniphilus</taxon>
    </lineage>
</organism>